<dbReference type="InterPro" id="IPR029032">
    <property type="entry name" value="AhpD-like"/>
</dbReference>
<dbReference type="Gene3D" id="1.20.1290.10">
    <property type="entry name" value="AhpD-like"/>
    <property type="match status" value="1"/>
</dbReference>
<dbReference type="EMBL" id="JAUTAN010000001">
    <property type="protein sequence ID" value="MDQ1105622.1"/>
    <property type="molecule type" value="Genomic_DNA"/>
</dbReference>
<comment type="caution">
    <text evidence="7">The sequence shown here is derived from an EMBL/GenBank/DDBJ whole genome shotgun (WGS) entry which is preliminary data.</text>
</comment>
<evidence type="ECO:0000256" key="3">
    <source>
        <dbReference type="SAM" id="MobiDB-lite"/>
    </source>
</evidence>
<feature type="region of interest" description="Disordered" evidence="3">
    <location>
        <begin position="270"/>
        <end position="290"/>
    </location>
</feature>
<dbReference type="InterPro" id="IPR020557">
    <property type="entry name" value="Fumarate_lyase_CS"/>
</dbReference>
<dbReference type="InterPro" id="IPR022761">
    <property type="entry name" value="Fumarate_lyase_N"/>
</dbReference>
<dbReference type="GO" id="GO:0051920">
    <property type="term" value="F:peroxiredoxin activity"/>
    <property type="evidence" value="ECO:0007669"/>
    <property type="project" value="InterPro"/>
</dbReference>
<evidence type="ECO:0000256" key="2">
    <source>
        <dbReference type="ARBA" id="ARBA00034772"/>
    </source>
</evidence>
<dbReference type="Pfam" id="PF12697">
    <property type="entry name" value="Abhydrolase_6"/>
    <property type="match status" value="1"/>
</dbReference>
<dbReference type="SUPFAM" id="SSF53474">
    <property type="entry name" value="alpha/beta-Hydrolases"/>
    <property type="match status" value="1"/>
</dbReference>
<keyword evidence="1" id="KW-0456">Lyase</keyword>
<accession>A0AAJ1X4I4</accession>
<organism evidence="7 8">
    <name type="scientific">Nocardioides zeae</name>
    <dbReference type="NCBI Taxonomy" id="1457234"/>
    <lineage>
        <taxon>Bacteria</taxon>
        <taxon>Bacillati</taxon>
        <taxon>Actinomycetota</taxon>
        <taxon>Actinomycetes</taxon>
        <taxon>Propionibacteriales</taxon>
        <taxon>Nocardioidaceae</taxon>
        <taxon>Nocardioides</taxon>
    </lineage>
</organism>
<dbReference type="InterPro" id="IPR012788">
    <property type="entry name" value="Decarb_PcaC"/>
</dbReference>
<dbReference type="PRINTS" id="PR00149">
    <property type="entry name" value="FUMRATELYASE"/>
</dbReference>
<dbReference type="AlphaFoldDB" id="A0AAJ1X4I4"/>
<feature type="domain" description="Carboxymuconolactone decarboxylase-like" evidence="5">
    <location>
        <begin position="745"/>
        <end position="826"/>
    </location>
</feature>
<dbReference type="PRINTS" id="PR00145">
    <property type="entry name" value="ARGSUCLYASE"/>
</dbReference>
<protein>
    <submittedName>
        <fullName evidence="7">3-carboxy-cis,cis-muconate cycloisomerase/3-oxoadipate enol-lactonase/4-carboxymuconolactone decarboxylase</fullName>
    </submittedName>
</protein>
<dbReference type="Pfam" id="PF02627">
    <property type="entry name" value="CMD"/>
    <property type="match status" value="1"/>
</dbReference>
<dbReference type="InterPro" id="IPR008948">
    <property type="entry name" value="L-Aspartase-like"/>
</dbReference>
<dbReference type="SUPFAM" id="SSF48557">
    <property type="entry name" value="L-aspartase-like"/>
    <property type="match status" value="1"/>
</dbReference>
<dbReference type="PROSITE" id="PS00163">
    <property type="entry name" value="FUMARATE_LYASES"/>
    <property type="match status" value="1"/>
</dbReference>
<dbReference type="InterPro" id="IPR000073">
    <property type="entry name" value="AB_hydrolase_1"/>
</dbReference>
<evidence type="ECO:0000313" key="8">
    <source>
        <dbReference type="Proteomes" id="UP001239215"/>
    </source>
</evidence>
<evidence type="ECO:0000256" key="1">
    <source>
        <dbReference type="ARBA" id="ARBA00023239"/>
    </source>
</evidence>
<evidence type="ECO:0000259" key="6">
    <source>
        <dbReference type="Pfam" id="PF12697"/>
    </source>
</evidence>
<dbReference type="PANTHER" id="PTHR43172:SF2">
    <property type="entry name" value="ADENYLOSUCCINATE LYASE C-TERMINAL DOMAIN-CONTAINING PROTEIN"/>
    <property type="match status" value="1"/>
</dbReference>
<evidence type="ECO:0000313" key="7">
    <source>
        <dbReference type="EMBL" id="MDQ1105622.1"/>
    </source>
</evidence>
<dbReference type="Gene3D" id="1.20.200.10">
    <property type="entry name" value="Fumarase/aspartase (Central domain)"/>
    <property type="match status" value="1"/>
</dbReference>
<dbReference type="InterPro" id="IPR003779">
    <property type="entry name" value="CMD-like"/>
</dbReference>
<dbReference type="PRINTS" id="PR00111">
    <property type="entry name" value="ABHYDROLASE"/>
</dbReference>
<comment type="similarity">
    <text evidence="2">Belongs to the class-II fumarase/aspartase family.</text>
</comment>
<proteinExistence type="inferred from homology"/>
<dbReference type="Pfam" id="PF00206">
    <property type="entry name" value="Lyase_1"/>
    <property type="match status" value="1"/>
</dbReference>
<feature type="domain" description="AB hydrolase-1" evidence="6">
    <location>
        <begin position="461"/>
        <end position="683"/>
    </location>
</feature>
<evidence type="ECO:0000259" key="4">
    <source>
        <dbReference type="Pfam" id="PF00206"/>
    </source>
</evidence>
<gene>
    <name evidence="7" type="ORF">QE405_002906</name>
</gene>
<dbReference type="SUPFAM" id="SSF69118">
    <property type="entry name" value="AhpD-like"/>
    <property type="match status" value="1"/>
</dbReference>
<dbReference type="InterPro" id="IPR000362">
    <property type="entry name" value="Fumarate_lyase_fam"/>
</dbReference>
<reference evidence="7" key="1">
    <citation type="submission" date="2023-07" db="EMBL/GenBank/DDBJ databases">
        <title>Functional and genomic diversity of the sorghum phyllosphere microbiome.</title>
        <authorList>
            <person name="Shade A."/>
        </authorList>
    </citation>
    <scope>NUCLEOTIDE SEQUENCE</scope>
    <source>
        <strain evidence="7">SORGH_AS_1067</strain>
    </source>
</reference>
<evidence type="ECO:0000259" key="5">
    <source>
        <dbReference type="Pfam" id="PF02627"/>
    </source>
</evidence>
<dbReference type="InterPro" id="IPR029058">
    <property type="entry name" value="AB_hydrolase_fold"/>
</dbReference>
<name>A0AAJ1X4I4_9ACTN</name>
<dbReference type="Gene3D" id="3.40.50.1820">
    <property type="entry name" value="alpha/beta hydrolase"/>
    <property type="match status" value="1"/>
</dbReference>
<dbReference type="NCBIfam" id="TIGR02425">
    <property type="entry name" value="decarb_PcaC"/>
    <property type="match status" value="1"/>
</dbReference>
<dbReference type="Proteomes" id="UP001239215">
    <property type="component" value="Unassembled WGS sequence"/>
</dbReference>
<feature type="compositionally biased region" description="Basic and acidic residues" evidence="3">
    <location>
        <begin position="403"/>
        <end position="412"/>
    </location>
</feature>
<feature type="domain" description="Fumarate lyase N-terminal" evidence="4">
    <location>
        <begin position="55"/>
        <end position="302"/>
    </location>
</feature>
<dbReference type="PANTHER" id="PTHR43172">
    <property type="entry name" value="ADENYLOSUCCINATE LYASE"/>
    <property type="match status" value="1"/>
</dbReference>
<sequence>MPDLLWPGDERAGDLFDDTRLLALMVRVEQAWLDGLVAAGVAPTSAAAVLPGVGEDDAADLALGAEGGGNAVIGLVGVLRERLRATGAADAATWLHRGLTSQDVVDTTLVLALVDALDRVDEALGRAADALADLAREHGGTVMVGRTLTQHAVPTTFGLKAAGWLRGVVAAAEEVRRARALLPVQAGGAAGTLSALGELTSLGATARTGAAVDPLAITDVLADALGLARSVPWHTDRTPVTRAGDALGTATQACGRIATDVLTLVRSEVGEVGEPTGEGRGGSSTMPQKQNPVLSVLVRRAAITTPGLVATLHAAAALADDERPTGSWHAEWATLRDLGRRSVVAADQTAELVAGLRVHADVMGERARAASSAGLLAERDAVRRAAGADPAPGPRGRGPRSLDVPRCRGRDRPSRRRAGRAPAPREQERAVSVPDIRTVDLGGRGPVLLLGPSLGTSATALWETTAAALAADHRVLAWDLPGHGTSPAPQDPFDLGELAAGVLAALDAALAHEGRSGERVLYAGVSVGGAVGLQLLLDAPERVVAAALVCTGARIGEAAGWHERATLVRASGTSSVVDGARQRWFAPGFVDRDPERAGLLLDALAAADPGGYAHTCSALAAFDARDRLVEVAAPVLAVAGAADQATPPADLAAIADGVRNGRLVVLDDVAHLAPAEAPDRVAALLVPFLRAHHGATGPAVDRDGVPSSATIEEQRAAGMRVRRAVLGDAHVDRATAAATGFTAGFQDFIMQYAWGGIWTRPGLSRHSRSLITLTALVARGHHEELAMHVRAAIGNGVTVDELEELFLQTAIYCGVPDANTAFRIAQRTLAEMGIDLG</sequence>
<dbReference type="GO" id="GO:0016829">
    <property type="term" value="F:lyase activity"/>
    <property type="evidence" value="ECO:0007669"/>
    <property type="project" value="UniProtKB-KW"/>
</dbReference>
<feature type="region of interest" description="Disordered" evidence="3">
    <location>
        <begin position="384"/>
        <end position="432"/>
    </location>
</feature>